<dbReference type="RefSeq" id="WP_047005656.1">
    <property type="nucleotide sequence ID" value="NZ_CP018097.1"/>
</dbReference>
<dbReference type="EMBL" id="LBHC01000001">
    <property type="protein sequence ID" value="KLE32807.1"/>
    <property type="molecule type" value="Genomic_DNA"/>
</dbReference>
<evidence type="ECO:0000313" key="2">
    <source>
        <dbReference type="Proteomes" id="UP000053070"/>
    </source>
</evidence>
<sequence>MEILNPTFMLLMAAALCAITALIHSIGGEKELIGPAFAIDAPLTQSPLARTILRFAWHWTTLLWFIVAAVLALMAYGDIDVPALLLGIAMTHLAAGIYSGIASRGQFIGFPLITLIGVLTLLAFQISQTATT</sequence>
<keyword evidence="2" id="KW-1185">Reference proteome</keyword>
<gene>
    <name evidence="1" type="ORF">AAW01_01895</name>
</gene>
<dbReference type="OrthoDB" id="5005871at2"/>
<dbReference type="KEGG" id="egn:BMF35_a1800"/>
<dbReference type="Proteomes" id="UP000053070">
    <property type="component" value="Unassembled WGS sequence"/>
</dbReference>
<protein>
    <submittedName>
        <fullName evidence="1">Uncharacterized protein</fullName>
    </submittedName>
</protein>
<organism evidence="1 2">
    <name type="scientific">Aurantiacibacter gangjinensis</name>
    <dbReference type="NCBI Taxonomy" id="502682"/>
    <lineage>
        <taxon>Bacteria</taxon>
        <taxon>Pseudomonadati</taxon>
        <taxon>Pseudomonadota</taxon>
        <taxon>Alphaproteobacteria</taxon>
        <taxon>Sphingomonadales</taxon>
        <taxon>Erythrobacteraceae</taxon>
        <taxon>Aurantiacibacter</taxon>
    </lineage>
</organism>
<evidence type="ECO:0000313" key="1">
    <source>
        <dbReference type="EMBL" id="KLE32807.1"/>
    </source>
</evidence>
<proteinExistence type="predicted"/>
<dbReference type="PATRIC" id="fig|502682.8.peg.387"/>
<comment type="caution">
    <text evidence="1">The sequence shown here is derived from an EMBL/GenBank/DDBJ whole genome shotgun (WGS) entry which is preliminary data.</text>
</comment>
<dbReference type="AlphaFoldDB" id="A0A0G9MPZ5"/>
<accession>A0A0G9MPZ5</accession>
<name>A0A0G9MPZ5_9SPHN</name>
<reference evidence="1 2" key="1">
    <citation type="submission" date="2015-04" db="EMBL/GenBank/DDBJ databases">
        <title>The draft genome sequence of Erythrobacr gangjinensis K7-2.</title>
        <authorList>
            <person name="Zhuang L."/>
            <person name="Liu Y."/>
            <person name="Shao Z."/>
        </authorList>
    </citation>
    <scope>NUCLEOTIDE SEQUENCE [LARGE SCALE GENOMIC DNA]</scope>
    <source>
        <strain evidence="1 2">K7-2</strain>
    </source>
</reference>
<dbReference type="STRING" id="502682.BMF35_a1800"/>